<protein>
    <recommendedName>
        <fullName evidence="3">GNAT family N-acetyltransferase</fullName>
    </recommendedName>
</protein>
<dbReference type="Proteomes" id="UP000500826">
    <property type="component" value="Chromosome"/>
</dbReference>
<accession>A0ABX6P133</accession>
<proteinExistence type="predicted"/>
<keyword evidence="2" id="KW-1185">Reference proteome</keyword>
<reference evidence="1 2" key="1">
    <citation type="submission" date="2020-05" db="EMBL/GenBank/DDBJ databases">
        <title>Ramlibacter rhizophilus sp. nov., isolated from rhizosphere soil of national flower Mugunghwa from South Korea.</title>
        <authorList>
            <person name="Zheng-Fei Y."/>
            <person name="Huan T."/>
        </authorList>
    </citation>
    <scope>NUCLEOTIDE SEQUENCE [LARGE SCALE GENOMIC DNA]</scope>
    <source>
        <strain evidence="1 2">H242</strain>
    </source>
</reference>
<evidence type="ECO:0008006" key="3">
    <source>
        <dbReference type="Google" id="ProtNLM"/>
    </source>
</evidence>
<dbReference type="EMBL" id="CP053418">
    <property type="protein sequence ID" value="QJW83790.1"/>
    <property type="molecule type" value="Genomic_DNA"/>
</dbReference>
<evidence type="ECO:0000313" key="2">
    <source>
        <dbReference type="Proteomes" id="UP000500826"/>
    </source>
</evidence>
<name>A0ABX6P133_9BURK</name>
<evidence type="ECO:0000313" key="1">
    <source>
        <dbReference type="EMBL" id="QJW83790.1"/>
    </source>
</evidence>
<sequence>MRQLQSAAFGFAVPAAEAAAGACEFVTFFAAGDDRAPAARLRLFEGVFRDLHRRGLRVAYASTAHRPLPIYRRIGGDVVADASIDGEARYFLRFSLERHWMRMPRDAAYRGAGQPSQSTLPS</sequence>
<organism evidence="1 2">
    <name type="scientific">Ramlibacter terrae</name>
    <dbReference type="NCBI Taxonomy" id="2732511"/>
    <lineage>
        <taxon>Bacteria</taxon>
        <taxon>Pseudomonadati</taxon>
        <taxon>Pseudomonadota</taxon>
        <taxon>Betaproteobacteria</taxon>
        <taxon>Burkholderiales</taxon>
        <taxon>Comamonadaceae</taxon>
        <taxon>Ramlibacter</taxon>
    </lineage>
</organism>
<gene>
    <name evidence="1" type="ORF">HK414_06555</name>
</gene>